<dbReference type="GO" id="GO:0003676">
    <property type="term" value="F:nucleic acid binding"/>
    <property type="evidence" value="ECO:0007669"/>
    <property type="project" value="InterPro"/>
</dbReference>
<evidence type="ECO:0000256" key="5">
    <source>
        <dbReference type="ARBA" id="ARBA00023187"/>
    </source>
</evidence>
<evidence type="ECO:0000259" key="11">
    <source>
        <dbReference type="Pfam" id="PF03178"/>
    </source>
</evidence>
<dbReference type="InterPro" id="IPR015943">
    <property type="entry name" value="WD40/YVTN_repeat-like_dom_sf"/>
</dbReference>
<dbReference type="Pfam" id="PF03178">
    <property type="entry name" value="CPSF_A"/>
    <property type="match status" value="1"/>
</dbReference>
<comment type="function">
    <text evidence="9">Involved in pre-mRNA splicing and cell cycle control.</text>
</comment>
<protein>
    <recommendedName>
        <fullName evidence="8">Pre-mRNA-splicing factor RSE1</fullName>
    </recommendedName>
    <alternativeName>
        <fullName evidence="10">Pre-mRNA-splicing factor rse1</fullName>
    </alternativeName>
</protein>
<proteinExistence type="inferred from homology"/>
<dbReference type="GO" id="GO:0008380">
    <property type="term" value="P:RNA splicing"/>
    <property type="evidence" value="ECO:0007669"/>
    <property type="project" value="UniProtKB-KW"/>
</dbReference>
<dbReference type="RefSeq" id="XP_052944080.1">
    <property type="nucleotide sequence ID" value="XM_053087672.1"/>
</dbReference>
<dbReference type="FunFam" id="2.130.10.10:FF:001143">
    <property type="entry name" value="Pre-mRNA-splicing factor rse-1, putative"/>
    <property type="match status" value="1"/>
</dbReference>
<evidence type="ECO:0000313" key="15">
    <source>
        <dbReference type="Proteomes" id="UP001164286"/>
    </source>
</evidence>
<comment type="caution">
    <text evidence="14">The sequence shown here is derived from an EMBL/GenBank/DDBJ whole genome shotgun (WGS) entry which is preliminary data.</text>
</comment>
<sequence>MHLLNLTLQPATAVSGATVGSFSGAKGQEILVVRGGTRLEMLKLNTSSGQLDTLCTTEAFGVVRNVQGFRLAGMTKDYILISSDSGKLSIIEFVVQPTPHFESLYQETYGKTGSRRIVPGQFLAVDPKGRSCLLGSMERTKLVYVLNRNAEGKLFPSSPLEAHKAHTLVTHIIAVDQGYDNPLYAALEMDYSDSDEDPTGEAYEKVEKYLTFYELDLGLNHVVRKWSEPTDRRANMLLQVPGGQNANTDKFDGPSGVLVCCEDHIIWKHMDADAHRIPIPRRRNPLAQRGESSRGNIIVAAVMHKIRGAFFFLLQSEDGDLFKVTIEHENEDVRAVRIKYFDTVPVSTSLCILKSGYLFAASEFSDQNLYQFQKLGEDDDEQVWSSTDYPENGNERGALPYAFFTPRPLENLLLVDTLTSLDPICDAKVVNLLGASSDTPQIYAACGKGGRSTFRTLKHGLDVSPLVASPLPGVPTAVWTLKLKEDDEFDAYIVLSFPNGTLVLSIGESIEEVSDTGFLSSSPTLAVQQLGDDGLLQVHPYGLRHIRAADRVDEWSCPPGTTIVSATTNRRQVVIALSTAEIVYFELDPEGSLAEFQDKKSLPGNATAISIAEVPEGRRRTPYLAVGCDNQTVHIISLEPDNTLETLSLQALTAPPSAICLAEIFDISIDKNRPTMFLNIGLINGVLLRTVVDPVDGSLSDTRQRFLGAKPPKIVRTTVHGSPSVMAFSSRSWLLYTYQDMLQTQPLIYDMLEYACTLNAAMCPEGLIGISGNTLRIFTIPKLGEKLKQDLTPLSCTPRKFVSYPYANIFYLIESEHRTYGSAAVKRIIQEKEANGDRVDRKMLDLPANEFGRVRAGAGKWASLIRVLDPVLNESIMTLELDEDEAAFSVTIAYFERMGGEPTLVVSTAVQTTLIPRACKEGWLRVYAIRDGGRTLEFMHKTKTDDIPMCVAGFQGYLLAGIGKSLRLYEMGKKALLRKCENTSFPTCVSTINVTGARIIVGDMQESTFYCVYRSIPSRQLLIFADDSQPRWLTCVTDVDYETVACGDKFGNIFINRINSHVSEKVDDDPTGAGILHERGFLMGAAHKSDLIAHYNVGSIVTSITKIALVAGGKDVLVYTTISGAVGALVPFASMDDVEVMTTLEMHMRAANVSLVGRDHLAYRGYYAPVMGVVDGDLCEGFSSLPYSQQQSIAGDLERNVGEVLKKLEQMRTSSAF</sequence>
<dbReference type="SUPFAM" id="SSF50978">
    <property type="entry name" value="WD40 repeat-like"/>
    <property type="match status" value="1"/>
</dbReference>
<dbReference type="PANTHER" id="PTHR10644">
    <property type="entry name" value="DNA REPAIR/RNA PROCESSING CPSF FAMILY"/>
    <property type="match status" value="1"/>
</dbReference>
<keyword evidence="5" id="KW-0508">mRNA splicing</keyword>
<dbReference type="EMBL" id="JAKWFO010000008">
    <property type="protein sequence ID" value="KAI9634303.1"/>
    <property type="molecule type" value="Genomic_DNA"/>
</dbReference>
<keyword evidence="4" id="KW-0747">Spliceosome</keyword>
<dbReference type="GO" id="GO:0006397">
    <property type="term" value="P:mRNA processing"/>
    <property type="evidence" value="ECO:0007669"/>
    <property type="project" value="UniProtKB-KW"/>
</dbReference>
<accession>A0AA38LT51</accession>
<dbReference type="Pfam" id="PF10433">
    <property type="entry name" value="Beta-prop_RSE1_1st"/>
    <property type="match status" value="1"/>
</dbReference>
<evidence type="ECO:0000256" key="7">
    <source>
        <dbReference type="ARBA" id="ARBA00038266"/>
    </source>
</evidence>
<evidence type="ECO:0000256" key="2">
    <source>
        <dbReference type="ARBA" id="ARBA00011524"/>
    </source>
</evidence>
<evidence type="ECO:0000256" key="6">
    <source>
        <dbReference type="ARBA" id="ARBA00023242"/>
    </source>
</evidence>
<reference evidence="14" key="1">
    <citation type="journal article" date="2022" name="G3 (Bethesda)">
        <title>High quality genome of the basidiomycete yeast Dioszegia hungarica PDD-24b-2 isolated from cloud water.</title>
        <authorList>
            <person name="Jarrige D."/>
            <person name="Haridas S."/>
            <person name="Bleykasten-Grosshans C."/>
            <person name="Joly M."/>
            <person name="Nadalig T."/>
            <person name="Sancelme M."/>
            <person name="Vuilleumier S."/>
            <person name="Grigoriev I.V."/>
            <person name="Amato P."/>
            <person name="Bringel F."/>
        </authorList>
    </citation>
    <scope>NUCLEOTIDE SEQUENCE</scope>
    <source>
        <strain evidence="14">PDD-24b-2</strain>
    </source>
</reference>
<evidence type="ECO:0000259" key="12">
    <source>
        <dbReference type="Pfam" id="PF10433"/>
    </source>
</evidence>
<evidence type="ECO:0000256" key="10">
    <source>
        <dbReference type="ARBA" id="ARBA00068521"/>
    </source>
</evidence>
<keyword evidence="3" id="KW-0507">mRNA processing</keyword>
<dbReference type="Proteomes" id="UP001164286">
    <property type="component" value="Unassembled WGS sequence"/>
</dbReference>
<dbReference type="Pfam" id="PF23726">
    <property type="entry name" value="Beta-prop_RSE1_2nd"/>
    <property type="match status" value="1"/>
</dbReference>
<comment type="subcellular location">
    <subcellularLocation>
        <location evidence="1">Nucleus</location>
    </subcellularLocation>
</comment>
<evidence type="ECO:0000256" key="3">
    <source>
        <dbReference type="ARBA" id="ARBA00022664"/>
    </source>
</evidence>
<keyword evidence="6" id="KW-0539">Nucleus</keyword>
<evidence type="ECO:0000256" key="1">
    <source>
        <dbReference type="ARBA" id="ARBA00004123"/>
    </source>
</evidence>
<feature type="domain" description="RSE1/DDB1/CPSF1 C-terminal" evidence="11">
    <location>
        <begin position="863"/>
        <end position="1183"/>
    </location>
</feature>
<evidence type="ECO:0000256" key="9">
    <source>
        <dbReference type="ARBA" id="ARBA00055157"/>
    </source>
</evidence>
<keyword evidence="15" id="KW-1185">Reference proteome</keyword>
<comment type="subunit">
    <text evidence="2">Associated with the spliceosome.</text>
</comment>
<gene>
    <name evidence="14" type="ORF">MKK02DRAFT_28935</name>
</gene>
<dbReference type="GeneID" id="77726877"/>
<dbReference type="InterPro" id="IPR036322">
    <property type="entry name" value="WD40_repeat_dom_sf"/>
</dbReference>
<dbReference type="InterPro" id="IPR018846">
    <property type="entry name" value="Beta-prop_RSE1/DDB1/CPSF1_1st"/>
</dbReference>
<dbReference type="GO" id="GO:0005681">
    <property type="term" value="C:spliceosomal complex"/>
    <property type="evidence" value="ECO:0007669"/>
    <property type="project" value="UniProtKB-KW"/>
</dbReference>
<dbReference type="FunFam" id="2.130.10.10:FF:000068">
    <property type="entry name" value="Pre-mRNA-splicing factor rse1, variant"/>
    <property type="match status" value="1"/>
</dbReference>
<evidence type="ECO:0000256" key="4">
    <source>
        <dbReference type="ARBA" id="ARBA00022728"/>
    </source>
</evidence>
<organism evidence="14 15">
    <name type="scientific">Dioszegia hungarica</name>
    <dbReference type="NCBI Taxonomy" id="4972"/>
    <lineage>
        <taxon>Eukaryota</taxon>
        <taxon>Fungi</taxon>
        <taxon>Dikarya</taxon>
        <taxon>Basidiomycota</taxon>
        <taxon>Agaricomycotina</taxon>
        <taxon>Tremellomycetes</taxon>
        <taxon>Tremellales</taxon>
        <taxon>Bulleribasidiaceae</taxon>
        <taxon>Dioszegia</taxon>
    </lineage>
</organism>
<dbReference type="InterPro" id="IPR004871">
    <property type="entry name" value="RSE1/DDB1/CPSF1_C"/>
</dbReference>
<evidence type="ECO:0000256" key="8">
    <source>
        <dbReference type="ARBA" id="ARBA00040134"/>
    </source>
</evidence>
<evidence type="ECO:0000313" key="14">
    <source>
        <dbReference type="EMBL" id="KAI9634303.1"/>
    </source>
</evidence>
<feature type="domain" description="RSE1/DDB1/CPSF1 first beta-propeller" evidence="12">
    <location>
        <begin position="14"/>
        <end position="417"/>
    </location>
</feature>
<dbReference type="InterPro" id="IPR058543">
    <property type="entry name" value="Beta-prop_RSE1/DDB1/CPSF1_2nd"/>
</dbReference>
<comment type="similarity">
    <text evidence="7">Belongs to the RSE1 family.</text>
</comment>
<evidence type="ECO:0000259" key="13">
    <source>
        <dbReference type="Pfam" id="PF23726"/>
    </source>
</evidence>
<dbReference type="InterPro" id="IPR050358">
    <property type="entry name" value="RSE1/DDB1/CFT1"/>
</dbReference>
<name>A0AA38LT51_9TREE</name>
<dbReference type="AlphaFoldDB" id="A0AA38LT51"/>
<dbReference type="Gene3D" id="2.130.10.10">
    <property type="entry name" value="YVTN repeat-like/Quinoprotein amine dehydrogenase"/>
    <property type="match status" value="3"/>
</dbReference>
<feature type="domain" description="RSE1/DDB1/CPSF1 second beta-propeller" evidence="13">
    <location>
        <begin position="466"/>
        <end position="780"/>
    </location>
</feature>